<feature type="compositionally biased region" description="Basic and acidic residues" evidence="5">
    <location>
        <begin position="760"/>
        <end position="772"/>
    </location>
</feature>
<reference evidence="7" key="2">
    <citation type="submission" date="2023-05" db="EMBL/GenBank/DDBJ databases">
        <authorList>
            <person name="Schelkunov M.I."/>
        </authorList>
    </citation>
    <scope>NUCLEOTIDE SEQUENCE</scope>
    <source>
        <strain evidence="7">Hsosn_3</strain>
        <tissue evidence="7">Leaf</tissue>
    </source>
</reference>
<dbReference type="AlphaFoldDB" id="A0AAD8ICS4"/>
<dbReference type="PANTHER" id="PTHR34835">
    <property type="entry name" value="OS07G0283600 PROTEIN-RELATED"/>
    <property type="match status" value="1"/>
</dbReference>
<comment type="similarity">
    <text evidence="1">Belongs to the peptidase C48 family.</text>
</comment>
<feature type="compositionally biased region" description="Polar residues" evidence="5">
    <location>
        <begin position="668"/>
        <end position="679"/>
    </location>
</feature>
<feature type="region of interest" description="Disordered" evidence="5">
    <location>
        <begin position="651"/>
        <end position="684"/>
    </location>
</feature>
<feature type="region of interest" description="Disordered" evidence="5">
    <location>
        <begin position="726"/>
        <end position="745"/>
    </location>
</feature>
<evidence type="ECO:0000259" key="6">
    <source>
        <dbReference type="PROSITE" id="PS50600"/>
    </source>
</evidence>
<feature type="compositionally biased region" description="Basic and acidic residues" evidence="5">
    <location>
        <begin position="651"/>
        <end position="667"/>
    </location>
</feature>
<dbReference type="EMBL" id="JAUIZM010000006">
    <property type="protein sequence ID" value="KAK1381580.1"/>
    <property type="molecule type" value="Genomic_DNA"/>
</dbReference>
<keyword evidence="8" id="KW-1185">Reference proteome</keyword>
<feature type="coiled-coil region" evidence="4">
    <location>
        <begin position="923"/>
        <end position="957"/>
    </location>
</feature>
<keyword evidence="2" id="KW-0645">Protease</keyword>
<proteinExistence type="inferred from homology"/>
<dbReference type="Proteomes" id="UP001237642">
    <property type="component" value="Unassembled WGS sequence"/>
</dbReference>
<feature type="domain" description="Ubiquitin-like protease family profile" evidence="6">
    <location>
        <begin position="1050"/>
        <end position="1271"/>
    </location>
</feature>
<keyword evidence="4" id="KW-0175">Coiled coil</keyword>
<dbReference type="GO" id="GO:0006508">
    <property type="term" value="P:proteolysis"/>
    <property type="evidence" value="ECO:0007669"/>
    <property type="project" value="UniProtKB-KW"/>
</dbReference>
<dbReference type="PROSITE" id="PS50600">
    <property type="entry name" value="ULP_PROTEASE"/>
    <property type="match status" value="1"/>
</dbReference>
<dbReference type="SUPFAM" id="SSF54001">
    <property type="entry name" value="Cysteine proteinases"/>
    <property type="match status" value="1"/>
</dbReference>
<feature type="region of interest" description="Disordered" evidence="5">
    <location>
        <begin position="350"/>
        <end position="383"/>
    </location>
</feature>
<accession>A0AAD8ICS4</accession>
<organism evidence="7 8">
    <name type="scientific">Heracleum sosnowskyi</name>
    <dbReference type="NCBI Taxonomy" id="360622"/>
    <lineage>
        <taxon>Eukaryota</taxon>
        <taxon>Viridiplantae</taxon>
        <taxon>Streptophyta</taxon>
        <taxon>Embryophyta</taxon>
        <taxon>Tracheophyta</taxon>
        <taxon>Spermatophyta</taxon>
        <taxon>Magnoliopsida</taxon>
        <taxon>eudicotyledons</taxon>
        <taxon>Gunneridae</taxon>
        <taxon>Pentapetalae</taxon>
        <taxon>asterids</taxon>
        <taxon>campanulids</taxon>
        <taxon>Apiales</taxon>
        <taxon>Apiaceae</taxon>
        <taxon>Apioideae</taxon>
        <taxon>apioid superclade</taxon>
        <taxon>Tordylieae</taxon>
        <taxon>Tordyliinae</taxon>
        <taxon>Heracleum</taxon>
    </lineage>
</organism>
<keyword evidence="3" id="KW-0378">Hydrolase</keyword>
<evidence type="ECO:0000256" key="1">
    <source>
        <dbReference type="ARBA" id="ARBA00005234"/>
    </source>
</evidence>
<evidence type="ECO:0000256" key="4">
    <source>
        <dbReference type="SAM" id="Coils"/>
    </source>
</evidence>
<dbReference type="InterPro" id="IPR003653">
    <property type="entry name" value="Peptidase_C48_C"/>
</dbReference>
<dbReference type="Gene3D" id="3.40.395.10">
    <property type="entry name" value="Adenoviral Proteinase, Chain A"/>
    <property type="match status" value="1"/>
</dbReference>
<evidence type="ECO:0000313" key="8">
    <source>
        <dbReference type="Proteomes" id="UP001237642"/>
    </source>
</evidence>
<evidence type="ECO:0000256" key="2">
    <source>
        <dbReference type="ARBA" id="ARBA00022670"/>
    </source>
</evidence>
<feature type="compositionally biased region" description="Basic residues" evidence="5">
    <location>
        <begin position="267"/>
        <end position="278"/>
    </location>
</feature>
<dbReference type="InterPro" id="IPR038765">
    <property type="entry name" value="Papain-like_cys_pep_sf"/>
</dbReference>
<feature type="compositionally biased region" description="Basic and acidic residues" evidence="5">
    <location>
        <begin position="726"/>
        <end position="735"/>
    </location>
</feature>
<sequence>MDDDFVAQPLAVGGKCKRNMVVKQCSVKKSELKNKKRGVKVIGVVENTKDKNDTNAVRSNGKKYDIVKKRRGGSQSSLRLRSAKKFGSSQHKRSRKTSKNQNQNWNGDDKNQNWNDTEDGNKNVKSVLQPVLVLYTPESSDDEKCENEEQTPEDCVNGNEELNERNIEDSMQVINLSTDVKRRLKFVGGKKTPRAAQRSPHVRKPIAPSKDKVINIESTDSLPKKKVKPAKSDTQLSPLLQRRSSARLAKRDISSDFGSDPITGSKSAKRSSGKKRKERALNCSRLVTATTSNKLGNLTRKIGRDSEKDLKKDIKFVMLISDEDSDFEKHRPCKLPRKTVTQAKKRIVHEKQLQKKKRKALTQVDEEGKMKKKVETEDHNNQKPKKILVRASPHIFSEIVSQMSETQKKWVSSAGFGPLLSFVLKKIPQTIATNSVWWFDYDNSILNLWDEDTLRVIHVDENDVRDILGLPQGKRDIILVDNNAIQEAWRLQFPKKRAGHKVTEKMVSLVMKSSRDADVRFKQNFMVLMMNLFVRCIKNSYVSQEILGFVGNYDDASEYNWCKLVFDSLKQASEKWLKDPHTQFYCGSLMFLMYFYLDRVKNPKLQVQSTCPAFIGWMNSDVAARDILENIDNSFGKGEIQVSYEIVKCAKPGDDTKNSDETTKNSDEATNNSDEATNNSDEHSFEIAEEGLLRNVKLTEVEDLQSDDINQPAEQKVAHNEDVHFDELNHPKKEQTTPTSEDISCGELNKSMKDQVAPNKDIHSSELSHPNKEQVAPTEDICSFDLNQPTDVRQDFENNDQFKTPEQGFQPVQSCSTKVQNANIVSKNISVSRDLVRDMDNIDYDEFLLIEKDLISQVENGIKDFKDIQKRCISSFKVAKALVFLPNQRLNELEDEFSKLHDVTKTSITAVEERTNLELAKVLFLTNQRLNVLEEDLAKLQELRKSSTNTKEKVEERSTLDWNARTPEDWKDIDVMSKPQSFRQTNKMVDPVTSLGKVKLEERNTEEDINNVSNQDELLQLSFEKILQERPRREHRIGEFQKSPYISRPIDIDKPRLTKAEEDVWNWLNRNNKDMMQEIFNWQGVRCLKHELKSLQFNTELLVGVVDTYSCILNYEEQYRSTVSPKRFFCTTYTTVGTLRKNNEVASDVKYLRFESKLDFVLEKYEADIKNIDMMFFPIHHVNHYYVVCFNIKNTSIDLLDNYKHGDCLNTVYEGYPESLQENFARYMSKFNEKKSLQILQVPIIRLQMKWRPENNDKDCGHYILYVMAVLSSEGTV</sequence>
<feature type="compositionally biased region" description="Basic and acidic residues" evidence="5">
    <location>
        <begin position="366"/>
        <end position="381"/>
    </location>
</feature>
<feature type="compositionally biased region" description="Basic residues" evidence="5">
    <location>
        <begin position="350"/>
        <end position="360"/>
    </location>
</feature>
<feature type="region of interest" description="Disordered" evidence="5">
    <location>
        <begin position="188"/>
        <end position="281"/>
    </location>
</feature>
<feature type="compositionally biased region" description="Acidic residues" evidence="5">
    <location>
        <begin position="139"/>
        <end position="152"/>
    </location>
</feature>
<name>A0AAD8ICS4_9APIA</name>
<feature type="region of interest" description="Disordered" evidence="5">
    <location>
        <begin position="68"/>
        <end position="158"/>
    </location>
</feature>
<evidence type="ECO:0000256" key="5">
    <source>
        <dbReference type="SAM" id="MobiDB-lite"/>
    </source>
</evidence>
<gene>
    <name evidence="7" type="ORF">POM88_028324</name>
</gene>
<feature type="region of interest" description="Disordered" evidence="5">
    <location>
        <begin position="755"/>
        <end position="777"/>
    </location>
</feature>
<dbReference type="GO" id="GO:0008234">
    <property type="term" value="F:cysteine-type peptidase activity"/>
    <property type="evidence" value="ECO:0007669"/>
    <property type="project" value="InterPro"/>
</dbReference>
<reference evidence="7" key="1">
    <citation type="submission" date="2023-02" db="EMBL/GenBank/DDBJ databases">
        <title>Genome of toxic invasive species Heracleum sosnowskyi carries increased number of genes despite the absence of recent whole-genome duplications.</title>
        <authorList>
            <person name="Schelkunov M."/>
            <person name="Shtratnikova V."/>
            <person name="Makarenko M."/>
            <person name="Klepikova A."/>
            <person name="Omelchenko D."/>
            <person name="Novikova G."/>
            <person name="Obukhova E."/>
            <person name="Bogdanov V."/>
            <person name="Penin A."/>
            <person name="Logacheva M."/>
        </authorList>
    </citation>
    <scope>NUCLEOTIDE SEQUENCE</scope>
    <source>
        <strain evidence="7">Hsosn_3</strain>
        <tissue evidence="7">Leaf</tissue>
    </source>
</reference>
<evidence type="ECO:0000313" key="7">
    <source>
        <dbReference type="EMBL" id="KAK1381580.1"/>
    </source>
</evidence>
<evidence type="ECO:0000256" key="3">
    <source>
        <dbReference type="ARBA" id="ARBA00022801"/>
    </source>
</evidence>
<comment type="caution">
    <text evidence="7">The sequence shown here is derived from an EMBL/GenBank/DDBJ whole genome shotgun (WGS) entry which is preliminary data.</text>
</comment>
<protein>
    <recommendedName>
        <fullName evidence="6">Ubiquitin-like protease family profile domain-containing protein</fullName>
    </recommendedName>
</protein>